<dbReference type="EMBL" id="BHYK01000019">
    <property type="protein sequence ID" value="GCD11577.1"/>
    <property type="molecule type" value="Genomic_DNA"/>
</dbReference>
<dbReference type="RefSeq" id="WP_125003515.1">
    <property type="nucleotide sequence ID" value="NZ_BHYK01000019.1"/>
</dbReference>
<accession>A0A401UPX9</accession>
<evidence type="ECO:0000259" key="1">
    <source>
        <dbReference type="PROSITE" id="PS51186"/>
    </source>
</evidence>
<feature type="domain" description="N-acetyltransferase" evidence="1">
    <location>
        <begin position="135"/>
        <end position="260"/>
    </location>
</feature>
<dbReference type="GO" id="GO:0016747">
    <property type="term" value="F:acyltransferase activity, transferring groups other than amino-acyl groups"/>
    <property type="evidence" value="ECO:0007669"/>
    <property type="project" value="InterPro"/>
</dbReference>
<dbReference type="OrthoDB" id="7833882at2"/>
<proteinExistence type="predicted"/>
<keyword evidence="3" id="KW-1185">Reference proteome</keyword>
<protein>
    <recommendedName>
        <fullName evidence="1">N-acetyltransferase domain-containing protein</fullName>
    </recommendedName>
</protein>
<dbReference type="Pfam" id="PF18015">
    <property type="entry name" value="Acetyltransf_19"/>
    <property type="match status" value="1"/>
</dbReference>
<dbReference type="Gene3D" id="3.40.630.80">
    <property type="match status" value="1"/>
</dbReference>
<sequence length="260" mass="29818">MIEIEKIVNEEIKFNLHKEYINTLAEPIDGFWENVMIGRSECYEIIYDEKVAGHFFVNSSKTLVQFHVLKGYYTCAAEIFEYVIKSDIVENAAVSTKEPDFLSLCLDYQKSAVTDSYLFIDNKKIKYELEGFKNLSFRLAKTVDIETIKNKCDAAFDGYYEDLIENDQIFVLYDDSSLLGIGEFRIMKSNGRFGDIGMIVAGEYRGKGVGTYIITKLKEQCYNNKLKPMAACDITNISSKKTLEKSGFISNHRILRVSFE</sequence>
<dbReference type="SUPFAM" id="SSF55729">
    <property type="entry name" value="Acyl-CoA N-acyltransferases (Nat)"/>
    <property type="match status" value="1"/>
</dbReference>
<dbReference type="Gene3D" id="3.40.630.30">
    <property type="match status" value="1"/>
</dbReference>
<dbReference type="CDD" id="cd04301">
    <property type="entry name" value="NAT_SF"/>
    <property type="match status" value="1"/>
</dbReference>
<dbReference type="AlphaFoldDB" id="A0A401UPX9"/>
<comment type="caution">
    <text evidence="2">The sequence shown here is derived from an EMBL/GenBank/DDBJ whole genome shotgun (WGS) entry which is preliminary data.</text>
</comment>
<dbReference type="PROSITE" id="PS51186">
    <property type="entry name" value="GNAT"/>
    <property type="match status" value="1"/>
</dbReference>
<reference evidence="2 3" key="1">
    <citation type="submission" date="2018-11" db="EMBL/GenBank/DDBJ databases">
        <title>Genome sequencing and assembly of Clostridium tagluense strain A121.</title>
        <authorList>
            <person name="Murakami T."/>
            <person name="Segawa T."/>
            <person name="Shcherbakova V.A."/>
            <person name="Mori H."/>
            <person name="Yoshimura Y."/>
        </authorList>
    </citation>
    <scope>NUCLEOTIDE SEQUENCE [LARGE SCALE GENOMIC DNA]</scope>
    <source>
        <strain evidence="2 3">A121</strain>
    </source>
</reference>
<gene>
    <name evidence="2" type="ORF">Ctaglu_32000</name>
</gene>
<organism evidence="2 3">
    <name type="scientific">Clostridium tagluense</name>
    <dbReference type="NCBI Taxonomy" id="360422"/>
    <lineage>
        <taxon>Bacteria</taxon>
        <taxon>Bacillati</taxon>
        <taxon>Bacillota</taxon>
        <taxon>Clostridia</taxon>
        <taxon>Eubacteriales</taxon>
        <taxon>Clostridiaceae</taxon>
        <taxon>Clostridium</taxon>
    </lineage>
</organism>
<dbReference type="Pfam" id="PF00583">
    <property type="entry name" value="Acetyltransf_1"/>
    <property type="match status" value="1"/>
</dbReference>
<evidence type="ECO:0000313" key="3">
    <source>
        <dbReference type="Proteomes" id="UP000287872"/>
    </source>
</evidence>
<dbReference type="InterPro" id="IPR016181">
    <property type="entry name" value="Acyl_CoA_acyltransferase"/>
</dbReference>
<name>A0A401UPX9_9CLOT</name>
<dbReference type="InterPro" id="IPR040579">
    <property type="entry name" value="Acetyltransf_19"/>
</dbReference>
<evidence type="ECO:0000313" key="2">
    <source>
        <dbReference type="EMBL" id="GCD11577.1"/>
    </source>
</evidence>
<dbReference type="Proteomes" id="UP000287872">
    <property type="component" value="Unassembled WGS sequence"/>
</dbReference>
<dbReference type="InterPro" id="IPR000182">
    <property type="entry name" value="GNAT_dom"/>
</dbReference>